<dbReference type="InterPro" id="IPR036291">
    <property type="entry name" value="NAD(P)-bd_dom_sf"/>
</dbReference>
<comment type="caution">
    <text evidence="2">The sequence shown here is derived from an EMBL/GenBank/DDBJ whole genome shotgun (WGS) entry which is preliminary data.</text>
</comment>
<dbReference type="SUPFAM" id="SSF51735">
    <property type="entry name" value="NAD(P)-binding Rossmann-fold domains"/>
    <property type="match status" value="1"/>
</dbReference>
<dbReference type="PANTHER" id="PTHR43580:SF2">
    <property type="entry name" value="CYTOKINE-LIKE NUCLEAR FACTOR N-PAC"/>
    <property type="match status" value="1"/>
</dbReference>
<dbReference type="AlphaFoldDB" id="A0A5J4KXP6"/>
<dbReference type="GO" id="GO:0050661">
    <property type="term" value="F:NADP binding"/>
    <property type="evidence" value="ECO:0007669"/>
    <property type="project" value="InterPro"/>
</dbReference>
<dbReference type="Gene3D" id="3.40.50.720">
    <property type="entry name" value="NAD(P)-binding Rossmann-like Domain"/>
    <property type="match status" value="1"/>
</dbReference>
<protein>
    <recommendedName>
        <fullName evidence="1">6-phosphogluconate dehydrogenase NADP-binding domain-containing protein</fullName>
    </recommendedName>
</protein>
<evidence type="ECO:0000313" key="2">
    <source>
        <dbReference type="EMBL" id="GER92735.1"/>
    </source>
</evidence>
<organism evidence="2">
    <name type="scientific">hot springs metagenome</name>
    <dbReference type="NCBI Taxonomy" id="433727"/>
    <lineage>
        <taxon>unclassified sequences</taxon>
        <taxon>metagenomes</taxon>
        <taxon>ecological metagenomes</taxon>
    </lineage>
</organism>
<feature type="domain" description="6-phosphogluconate dehydrogenase NADP-binding" evidence="1">
    <location>
        <begin position="2"/>
        <end position="84"/>
    </location>
</feature>
<accession>A0A5J4KXP6</accession>
<dbReference type="InterPro" id="IPR006115">
    <property type="entry name" value="6PGDH_NADP-bd"/>
</dbReference>
<sequence length="98" mass="10848">MEVGFIGLGHLGMTMAKRLVSDGLNLIVWNRTVEKAKALNCHVAKSPAELISQTDMVFLNLFDSDAVSYVIKGRAGIIEGDCKGLFLPYWLIPNPQLW</sequence>
<name>A0A5J4KXP6_9ZZZZ</name>
<dbReference type="Pfam" id="PF03446">
    <property type="entry name" value="NAD_binding_2"/>
    <property type="match status" value="1"/>
</dbReference>
<dbReference type="InterPro" id="IPR051265">
    <property type="entry name" value="HIBADH-related_NP60_sf"/>
</dbReference>
<gene>
    <name evidence="2" type="ORF">A45J_0460</name>
</gene>
<reference evidence="2" key="1">
    <citation type="submission" date="2019-10" db="EMBL/GenBank/DDBJ databases">
        <title>Metagenomic sequencing of thiosulfate-disproportionating enrichment culture.</title>
        <authorList>
            <person name="Umezawa K."/>
            <person name="Kojima H."/>
            <person name="Fukui M."/>
        </authorList>
    </citation>
    <scope>NUCLEOTIDE SEQUENCE</scope>
    <source>
        <strain evidence="2">45J</strain>
    </source>
</reference>
<dbReference type="PANTHER" id="PTHR43580">
    <property type="entry name" value="OXIDOREDUCTASE GLYR1-RELATED"/>
    <property type="match status" value="1"/>
</dbReference>
<proteinExistence type="predicted"/>
<evidence type="ECO:0000259" key="1">
    <source>
        <dbReference type="Pfam" id="PF03446"/>
    </source>
</evidence>
<dbReference type="EMBL" id="BLAB01000001">
    <property type="protein sequence ID" value="GER92735.1"/>
    <property type="molecule type" value="Genomic_DNA"/>
</dbReference>